<dbReference type="PANTHER" id="PTHR43132:SF8">
    <property type="entry name" value="HTH-TYPE TRANSCRIPTIONAL REGULATOR KMTR"/>
    <property type="match status" value="1"/>
</dbReference>
<evidence type="ECO:0000256" key="1">
    <source>
        <dbReference type="ARBA" id="ARBA00023015"/>
    </source>
</evidence>
<dbReference type="SUPFAM" id="SSF46785">
    <property type="entry name" value="Winged helix' DNA-binding domain"/>
    <property type="match status" value="1"/>
</dbReference>
<keyword evidence="2" id="KW-0238">DNA-binding</keyword>
<dbReference type="InterPro" id="IPR036388">
    <property type="entry name" value="WH-like_DNA-bd_sf"/>
</dbReference>
<keyword evidence="6" id="KW-1185">Reference proteome</keyword>
<keyword evidence="3" id="KW-0804">Transcription</keyword>
<dbReference type="Pfam" id="PF01022">
    <property type="entry name" value="HTH_5"/>
    <property type="match status" value="1"/>
</dbReference>
<dbReference type="InterPro" id="IPR001845">
    <property type="entry name" value="HTH_ArsR_DNA-bd_dom"/>
</dbReference>
<dbReference type="RefSeq" id="WP_343950098.1">
    <property type="nucleotide sequence ID" value="NZ_BAAAHQ010000011.1"/>
</dbReference>
<dbReference type="Proteomes" id="UP001501578">
    <property type="component" value="Unassembled WGS sequence"/>
</dbReference>
<comment type="caution">
    <text evidence="5">The sequence shown here is derived from an EMBL/GenBank/DDBJ whole genome shotgun (WGS) entry which is preliminary data.</text>
</comment>
<dbReference type="InterPro" id="IPR036390">
    <property type="entry name" value="WH_DNA-bd_sf"/>
</dbReference>
<evidence type="ECO:0000313" key="6">
    <source>
        <dbReference type="Proteomes" id="UP001501578"/>
    </source>
</evidence>
<name>A0ABN1P9Q2_9ACTN</name>
<dbReference type="Gene3D" id="1.10.10.10">
    <property type="entry name" value="Winged helix-like DNA-binding domain superfamily/Winged helix DNA-binding domain"/>
    <property type="match status" value="1"/>
</dbReference>
<dbReference type="PANTHER" id="PTHR43132">
    <property type="entry name" value="ARSENICAL RESISTANCE OPERON REPRESSOR ARSR-RELATED"/>
    <property type="match status" value="1"/>
</dbReference>
<accession>A0ABN1P9Q2</accession>
<keyword evidence="1" id="KW-0805">Transcription regulation</keyword>
<dbReference type="CDD" id="cd00090">
    <property type="entry name" value="HTH_ARSR"/>
    <property type="match status" value="1"/>
</dbReference>
<reference evidence="5 6" key="1">
    <citation type="journal article" date="2019" name="Int. J. Syst. Evol. Microbiol.">
        <title>The Global Catalogue of Microorganisms (GCM) 10K type strain sequencing project: providing services to taxonomists for standard genome sequencing and annotation.</title>
        <authorList>
            <consortium name="The Broad Institute Genomics Platform"/>
            <consortium name="The Broad Institute Genome Sequencing Center for Infectious Disease"/>
            <person name="Wu L."/>
            <person name="Ma J."/>
        </authorList>
    </citation>
    <scope>NUCLEOTIDE SEQUENCE [LARGE SCALE GENOMIC DNA]</scope>
    <source>
        <strain evidence="5 6">JCM 11136</strain>
    </source>
</reference>
<evidence type="ECO:0000256" key="2">
    <source>
        <dbReference type="ARBA" id="ARBA00023125"/>
    </source>
</evidence>
<protein>
    <submittedName>
        <fullName evidence="5">Winged helix-turn-helix domain-containing protein</fullName>
    </submittedName>
</protein>
<evidence type="ECO:0000259" key="4">
    <source>
        <dbReference type="SMART" id="SM00418"/>
    </source>
</evidence>
<gene>
    <name evidence="5" type="ORF">GCM10009560_26320</name>
</gene>
<evidence type="ECO:0000256" key="3">
    <source>
        <dbReference type="ARBA" id="ARBA00023163"/>
    </source>
</evidence>
<dbReference type="SMART" id="SM00418">
    <property type="entry name" value="HTH_ARSR"/>
    <property type="match status" value="1"/>
</dbReference>
<proteinExistence type="predicted"/>
<dbReference type="PRINTS" id="PR00778">
    <property type="entry name" value="HTHARSR"/>
</dbReference>
<organism evidence="5 6">
    <name type="scientific">Nonomuraea longicatena</name>
    <dbReference type="NCBI Taxonomy" id="83682"/>
    <lineage>
        <taxon>Bacteria</taxon>
        <taxon>Bacillati</taxon>
        <taxon>Actinomycetota</taxon>
        <taxon>Actinomycetes</taxon>
        <taxon>Streptosporangiales</taxon>
        <taxon>Streptosporangiaceae</taxon>
        <taxon>Nonomuraea</taxon>
    </lineage>
</organism>
<dbReference type="EMBL" id="BAAAHQ010000011">
    <property type="protein sequence ID" value="GAA0925099.1"/>
    <property type="molecule type" value="Genomic_DNA"/>
</dbReference>
<dbReference type="InterPro" id="IPR011991">
    <property type="entry name" value="ArsR-like_HTH"/>
</dbReference>
<sequence>MGTLRIHFTGDDLARTTVAAAADPLWEVVFSRFRLRERVRRPAFRPWIDELRANPARTVQMRDGVALLEVLAPLAPYWPDFLTPVESRRGLETGLDTVMSTPPARIRAELRRLSQHRRLPGWISGIAAGQIDEMTRIGDCMRSYYAAAIEPCQHLVHAAVAADRAQRARDLLEGGVEGLLAGFGALMRWDAPVLEVSFDFDAELHLEGRGLKLVPSYFNQRNPVTFGDPGLQPVLLYPIENRFRWSHSGVSGKGLEDLLGRTRAAVLLALVVSTTTTELARALHISPAAVSRHTGVLREAGLIATRRDGTAVLHTVSPLGTALIEGHAIA</sequence>
<dbReference type="InterPro" id="IPR051011">
    <property type="entry name" value="Metal_resp_trans_reg"/>
</dbReference>
<evidence type="ECO:0000313" key="5">
    <source>
        <dbReference type="EMBL" id="GAA0925099.1"/>
    </source>
</evidence>
<feature type="domain" description="HTH arsR-type" evidence="4">
    <location>
        <begin position="253"/>
        <end position="328"/>
    </location>
</feature>